<dbReference type="PANTHER" id="PTHR32268">
    <property type="entry name" value="HOMOSERINE O-ACETYLTRANSFERASE"/>
    <property type="match status" value="1"/>
</dbReference>
<keyword evidence="9" id="KW-1185">Reference proteome</keyword>
<dbReference type="GO" id="GO:0005737">
    <property type="term" value="C:cytoplasm"/>
    <property type="evidence" value="ECO:0007669"/>
    <property type="project" value="UniProtKB-SubCell"/>
</dbReference>
<evidence type="ECO:0000256" key="4">
    <source>
        <dbReference type="HAMAP-Rule" id="MF_00296"/>
    </source>
</evidence>
<dbReference type="HAMAP" id="MF_00296">
    <property type="entry name" value="MetX_acyltransf"/>
    <property type="match status" value="1"/>
</dbReference>
<dbReference type="GO" id="GO:0004414">
    <property type="term" value="F:homoserine O-acetyltransferase activity"/>
    <property type="evidence" value="ECO:0007669"/>
    <property type="project" value="UniProtKB-UniRule"/>
</dbReference>
<feature type="domain" description="AB hydrolase-1" evidence="7">
    <location>
        <begin position="65"/>
        <end position="394"/>
    </location>
</feature>
<dbReference type="RefSeq" id="WP_267646671.1">
    <property type="nucleotide sequence ID" value="NZ_JANHGR010000001.1"/>
</dbReference>
<feature type="active site" description="Nucleophile" evidence="4 5">
    <location>
        <position position="182"/>
    </location>
</feature>
<comment type="pathway">
    <text evidence="4">Amino-acid biosynthesis; L-methionine biosynthesis via de novo pathway; O-acetyl-L-homoserine from L-homoserine: step 1/1.</text>
</comment>
<accession>A0ABD6BQP6</accession>
<reference evidence="8 9" key="1">
    <citation type="journal article" date="2019" name="Int. J. Syst. Evol. Microbiol.">
        <title>The Global Catalogue of Microorganisms (GCM) 10K type strain sequencing project: providing services to taxonomists for standard genome sequencing and annotation.</title>
        <authorList>
            <consortium name="The Broad Institute Genomics Platform"/>
            <consortium name="The Broad Institute Genome Sequencing Center for Infectious Disease"/>
            <person name="Wu L."/>
            <person name="Ma J."/>
        </authorList>
    </citation>
    <scope>NUCLEOTIDE SEQUENCE [LARGE SCALE GENOMIC DNA]</scope>
    <source>
        <strain evidence="8 9">CGMCC 1.12859</strain>
    </source>
</reference>
<evidence type="ECO:0000259" key="7">
    <source>
        <dbReference type="Pfam" id="PF00561"/>
    </source>
</evidence>
<feature type="compositionally biased region" description="Acidic residues" evidence="6">
    <location>
        <begin position="446"/>
        <end position="455"/>
    </location>
</feature>
<dbReference type="AlphaFoldDB" id="A0ABD6BQP6"/>
<feature type="compositionally biased region" description="Basic and acidic residues" evidence="6">
    <location>
        <begin position="456"/>
        <end position="465"/>
    </location>
</feature>
<dbReference type="InterPro" id="IPR000073">
    <property type="entry name" value="AB_hydrolase_1"/>
</dbReference>
<feature type="region of interest" description="Disordered" evidence="6">
    <location>
        <begin position="76"/>
        <end position="97"/>
    </location>
</feature>
<feature type="active site" evidence="4 5">
    <location>
        <position position="387"/>
    </location>
</feature>
<dbReference type="PIRSF" id="PIRSF000443">
    <property type="entry name" value="Homoser_Ac_trans"/>
    <property type="match status" value="1"/>
</dbReference>
<feature type="region of interest" description="Disordered" evidence="6">
    <location>
        <begin position="418"/>
        <end position="480"/>
    </location>
</feature>
<dbReference type="Gene3D" id="3.40.50.1820">
    <property type="entry name" value="alpha/beta hydrolase"/>
    <property type="match status" value="1"/>
</dbReference>
<keyword evidence="4" id="KW-0486">Methionine biosynthesis</keyword>
<dbReference type="NCBIfam" id="NF001209">
    <property type="entry name" value="PRK00175.1"/>
    <property type="match status" value="1"/>
</dbReference>
<comment type="subcellular location">
    <subcellularLocation>
        <location evidence="4">Cytoplasm</location>
    </subcellularLocation>
</comment>
<comment type="function">
    <text evidence="1 4">Transfers an acetyl group from acetyl-CoA to L-homoserine, forming acetyl-L-homoserine.</text>
</comment>
<comment type="caution">
    <text evidence="4">Lacks conserved residue(s) required for the propagation of feature annotation.</text>
</comment>
<dbReference type="InterPro" id="IPR029058">
    <property type="entry name" value="AB_hydrolase_fold"/>
</dbReference>
<keyword evidence="4" id="KW-0963">Cytoplasm</keyword>
<evidence type="ECO:0000256" key="1">
    <source>
        <dbReference type="ARBA" id="ARBA00003082"/>
    </source>
</evidence>
<feature type="active site" evidence="4 5">
    <location>
        <position position="354"/>
    </location>
</feature>
<feature type="compositionally biased region" description="Basic and acidic residues" evidence="6">
    <location>
        <begin position="8"/>
        <end position="22"/>
    </location>
</feature>
<feature type="binding site" evidence="4">
    <location>
        <position position="388"/>
    </location>
    <ligand>
        <name>substrate</name>
    </ligand>
</feature>
<comment type="catalytic activity">
    <reaction evidence="3 4">
        <text>L-homoserine + acetyl-CoA = O-acetyl-L-homoserine + CoA</text>
        <dbReference type="Rhea" id="RHEA:13701"/>
        <dbReference type="ChEBI" id="CHEBI:57287"/>
        <dbReference type="ChEBI" id="CHEBI:57288"/>
        <dbReference type="ChEBI" id="CHEBI:57476"/>
        <dbReference type="ChEBI" id="CHEBI:57716"/>
        <dbReference type="EC" id="2.3.1.31"/>
    </reaction>
</comment>
<evidence type="ECO:0000256" key="5">
    <source>
        <dbReference type="PIRSR" id="PIRSR000443-1"/>
    </source>
</evidence>
<keyword evidence="2 4" id="KW-0808">Transferase</keyword>
<keyword evidence="4" id="KW-0028">Amino-acid biosynthesis</keyword>
<proteinExistence type="inferred from homology"/>
<dbReference type="EC" id="2.3.1.31" evidence="4"/>
<comment type="similarity">
    <text evidence="4">Belongs to the AB hydrolase superfamily. MetX family.</text>
</comment>
<keyword evidence="4 8" id="KW-0012">Acyltransferase</keyword>
<evidence type="ECO:0000256" key="3">
    <source>
        <dbReference type="ARBA" id="ARBA00049043"/>
    </source>
</evidence>
<feature type="binding site" evidence="4">
    <location>
        <position position="252"/>
    </location>
    <ligand>
        <name>substrate</name>
    </ligand>
</feature>
<evidence type="ECO:0000313" key="9">
    <source>
        <dbReference type="Proteomes" id="UP001597139"/>
    </source>
</evidence>
<dbReference type="PANTHER" id="PTHR32268:SF11">
    <property type="entry name" value="HOMOSERINE O-ACETYLTRANSFERASE"/>
    <property type="match status" value="1"/>
</dbReference>
<dbReference type="Pfam" id="PF00561">
    <property type="entry name" value="Abhydrolase_1"/>
    <property type="match status" value="1"/>
</dbReference>
<name>A0ABD6BQP6_9EURY</name>
<evidence type="ECO:0000256" key="6">
    <source>
        <dbReference type="SAM" id="MobiDB-lite"/>
    </source>
</evidence>
<comment type="subunit">
    <text evidence="4">Homodimer.</text>
</comment>
<dbReference type="EMBL" id="JBHUCZ010000002">
    <property type="protein sequence ID" value="MFD1566882.1"/>
    <property type="molecule type" value="Genomic_DNA"/>
</dbReference>
<sequence length="480" mass="50587">MNDDGCGNEEHGSVDDTSTARHTADTRALGPFQFEHGGSVPELELAYETYGEYDPEGGPNGRGNAVLVCHALTGSQHVASSPGEGDDGTTSDPTAGADDQARAWWDDVVGAGNAIDTNQYFVVCVNVPGSCYGSTGPASPHPDGGVWGSSFPAVTVGDWTRAQRRLLDSLGVERLHAVVGGSVGGMNALDWVRRYPESVDRVAPVATAARLDAQLLGMSAVARRAIRGDPEWHGGEYVAEGTHPDQGLALARQLGHLSYLSKDSMERKFGREERDRGIDSPFPAPPAAEAVPDREVENYLDYQAAGFVERFDANSYLYLTRAMEGFDLADGHASDADALAGFDGEALVLSITGDWHFTVADAAALTSAFEAAGSTATHHVVDSDHGHDAFLVEPAAVGPPLRTFLAGSAEDVADRLANDESDMTADARGDDDRNLTDVDRNRTDDDPNGTDGEPDAAERDGDSTRRGPVTPGTACSGLMG</sequence>
<feature type="region of interest" description="Disordered" evidence="6">
    <location>
        <begin position="1"/>
        <end position="22"/>
    </location>
</feature>
<comment type="caution">
    <text evidence="8">The sequence shown here is derived from an EMBL/GenBank/DDBJ whole genome shotgun (WGS) entry which is preliminary data.</text>
</comment>
<protein>
    <recommendedName>
        <fullName evidence="4">Homoserine O-acetyltransferase</fullName>
        <shortName evidence="4">HAT</shortName>
        <ecNumber evidence="4">2.3.1.31</ecNumber>
    </recommendedName>
    <alternativeName>
        <fullName evidence="4">Homoserine transacetylase</fullName>
        <shortName evidence="4">HTA</shortName>
    </alternativeName>
</protein>
<organism evidence="8 9">
    <name type="scientific">Halolamina litorea</name>
    <dbReference type="NCBI Taxonomy" id="1515593"/>
    <lineage>
        <taxon>Archaea</taxon>
        <taxon>Methanobacteriati</taxon>
        <taxon>Methanobacteriota</taxon>
        <taxon>Stenosarchaea group</taxon>
        <taxon>Halobacteria</taxon>
        <taxon>Halobacteriales</taxon>
        <taxon>Haloferacaceae</taxon>
    </lineage>
</organism>
<dbReference type="GO" id="GO:0009086">
    <property type="term" value="P:methionine biosynthetic process"/>
    <property type="evidence" value="ECO:0007669"/>
    <property type="project" value="UniProtKB-UniRule"/>
</dbReference>
<evidence type="ECO:0000313" key="8">
    <source>
        <dbReference type="EMBL" id="MFD1566882.1"/>
    </source>
</evidence>
<dbReference type="NCBIfam" id="TIGR01392">
    <property type="entry name" value="homoserO_Ac_trn"/>
    <property type="match status" value="1"/>
</dbReference>
<dbReference type="Proteomes" id="UP001597139">
    <property type="component" value="Unassembled WGS sequence"/>
</dbReference>
<feature type="compositionally biased region" description="Basic and acidic residues" evidence="6">
    <location>
        <begin position="425"/>
        <end position="445"/>
    </location>
</feature>
<gene>
    <name evidence="4" type="primary">metXA</name>
    <name evidence="8" type="ORF">ACFSAU_05200</name>
</gene>
<evidence type="ECO:0000256" key="2">
    <source>
        <dbReference type="ARBA" id="ARBA00022679"/>
    </source>
</evidence>
<dbReference type="SUPFAM" id="SSF53474">
    <property type="entry name" value="alpha/beta-Hydrolases"/>
    <property type="match status" value="1"/>
</dbReference>
<dbReference type="InterPro" id="IPR008220">
    <property type="entry name" value="HAT_MetX-like"/>
</dbReference>